<evidence type="ECO:0000313" key="15">
    <source>
        <dbReference type="Proteomes" id="UP000050331"/>
    </source>
</evidence>
<dbReference type="InterPro" id="IPR016117">
    <property type="entry name" value="ArgJ-like_dom_sf"/>
</dbReference>
<evidence type="ECO:0000256" key="6">
    <source>
        <dbReference type="ARBA" id="ARBA00022679"/>
    </source>
</evidence>
<feature type="active site" description="Nucleophile" evidence="13">
    <location>
        <position position="196"/>
    </location>
</feature>
<comment type="pathway">
    <text evidence="13">Amino-acid biosynthesis; L-arginine biosynthesis; L-ornithine and N-acetyl-L-glutamate from L-glutamate and N(2)-acetyl-L-ornithine (cyclic): step 1/1.</text>
</comment>
<feature type="binding site" evidence="13">
    <location>
        <position position="282"/>
    </location>
    <ligand>
        <name>substrate</name>
    </ligand>
</feature>
<evidence type="ECO:0000256" key="13">
    <source>
        <dbReference type="HAMAP-Rule" id="MF_01106"/>
    </source>
</evidence>
<dbReference type="Proteomes" id="UP000050331">
    <property type="component" value="Chromosome"/>
</dbReference>
<name>A0A0U4F6N0_9BACI</name>
<evidence type="ECO:0000256" key="5">
    <source>
        <dbReference type="ARBA" id="ARBA00022605"/>
    </source>
</evidence>
<dbReference type="Gene3D" id="3.30.2330.10">
    <property type="entry name" value="arginine biosynthesis bifunctional protein suprefamily"/>
    <property type="match status" value="1"/>
</dbReference>
<feature type="site" description="Cleavage; by autolysis" evidence="13">
    <location>
        <begin position="195"/>
        <end position="196"/>
    </location>
</feature>
<evidence type="ECO:0000256" key="1">
    <source>
        <dbReference type="ARBA" id="ARBA00004496"/>
    </source>
</evidence>
<comment type="subcellular location">
    <subcellularLocation>
        <location evidence="1 13">Cytoplasm</location>
    </subcellularLocation>
</comment>
<dbReference type="HAMAP" id="MF_01106">
    <property type="entry name" value="ArgJ"/>
    <property type="match status" value="1"/>
</dbReference>
<dbReference type="SUPFAM" id="SSF56266">
    <property type="entry name" value="DmpA/ArgJ-like"/>
    <property type="match status" value="1"/>
</dbReference>
<sequence>MVLTKLSSIQKMEEGTIVTPAGFQAAGMHTGVKRKRHDLGMIYCDVPASAAALYTLNAIQAAPLHVTKASIAEEGKLQAVIVNSGNANACTGAQGEEDAYTMRREVARELSLPEHTVAVSSTGIIGLDMPMDKIIPNINNLKLSGEQKDAAAFNESILTTDTETKATCYQTEVDGQTVTMAGSAKGSGMIEPNMGTMLAFVTTDAVIEPAMLDIALRQATDKTFNCITIDGDTSTNDMVLTMASGKAENESLTPEHKDWPVFVDLLEATCEDLAKMIARDGEGATKLIEVAVNSAHDDTQAIKVAKTVVASPLVKTAVYGSDPNWGRIIAAIGRSGADVNPVAIDTSIGTVKLIENGKPLPFSEEAVSDYMLNEHVMISIDLNVGDGSGQAWGCDLTYEYVRINASYRT</sequence>
<dbReference type="PANTHER" id="PTHR23100:SF0">
    <property type="entry name" value="ARGININE BIOSYNTHESIS BIFUNCTIONAL PROTEIN ARGJ, MITOCHONDRIAL"/>
    <property type="match status" value="1"/>
</dbReference>
<dbReference type="FunFam" id="3.30.2330.10:FF:000001">
    <property type="entry name" value="Arginine biosynthesis bifunctional protein ArgJ, mitochondrial"/>
    <property type="match status" value="1"/>
</dbReference>
<comment type="catalytic activity">
    <reaction evidence="11 13">
        <text>N(2)-acetyl-L-ornithine + L-glutamate = N-acetyl-L-glutamate + L-ornithine</text>
        <dbReference type="Rhea" id="RHEA:15349"/>
        <dbReference type="ChEBI" id="CHEBI:29985"/>
        <dbReference type="ChEBI" id="CHEBI:44337"/>
        <dbReference type="ChEBI" id="CHEBI:46911"/>
        <dbReference type="ChEBI" id="CHEBI:57805"/>
        <dbReference type="EC" id="2.3.1.35"/>
    </reaction>
</comment>
<dbReference type="CDD" id="cd02152">
    <property type="entry name" value="OAT"/>
    <property type="match status" value="1"/>
</dbReference>
<dbReference type="EC" id="2.3.1.35" evidence="13"/>
<comment type="pathway">
    <text evidence="13">Amino-acid biosynthesis; L-arginine biosynthesis; N(2)-acetyl-L-ornithine from L-glutamate: step 1/4.</text>
</comment>
<dbReference type="STRING" id="1472767.AOX59_07410"/>
<evidence type="ECO:0000256" key="9">
    <source>
        <dbReference type="ARBA" id="ARBA00023315"/>
    </source>
</evidence>
<evidence type="ECO:0000256" key="10">
    <source>
        <dbReference type="ARBA" id="ARBA00048372"/>
    </source>
</evidence>
<feature type="site" description="Involved in the stabilization of negative charge on the oxyanion by the formation of the oxyanion hole" evidence="13">
    <location>
        <position position="122"/>
    </location>
</feature>
<dbReference type="RefSeq" id="WP_068444019.1">
    <property type="nucleotide sequence ID" value="NZ_CP013862.1"/>
</dbReference>
<feature type="binding site" evidence="13">
    <location>
        <position position="404"/>
    </location>
    <ligand>
        <name>substrate</name>
    </ligand>
</feature>
<feature type="site" description="Involved in the stabilization of negative charge on the oxyanion by the formation of the oxyanion hole" evidence="13">
    <location>
        <position position="123"/>
    </location>
</feature>
<reference evidence="14 15" key="1">
    <citation type="submission" date="2016-01" db="EMBL/GenBank/DDBJ databases">
        <title>Complete genome sequence of strain Lentibacillus amyloliquefaciens LAM0015T isolated from saline sediment.</title>
        <authorList>
            <person name="Wang J.-L."/>
            <person name="He M.-X."/>
        </authorList>
    </citation>
    <scope>NUCLEOTIDE SEQUENCE [LARGE SCALE GENOMIC DNA]</scope>
    <source>
        <strain evidence="14 15">LAM0015</strain>
    </source>
</reference>
<keyword evidence="15" id="KW-1185">Reference proteome</keyword>
<dbReference type="GO" id="GO:0004358">
    <property type="term" value="F:L-glutamate N-acetyltransferase activity, acting on acetyl-L-ornithine as donor"/>
    <property type="evidence" value="ECO:0007669"/>
    <property type="project" value="UniProtKB-UniRule"/>
</dbReference>
<dbReference type="GO" id="GO:0004042">
    <property type="term" value="F:L-glutamate N-acetyltransferase activity"/>
    <property type="evidence" value="ECO:0007669"/>
    <property type="project" value="UniProtKB-UniRule"/>
</dbReference>
<dbReference type="FunFam" id="3.60.70.12:FF:000001">
    <property type="entry name" value="Arginine biosynthesis bifunctional protein ArgJ, chloroplastic"/>
    <property type="match status" value="1"/>
</dbReference>
<dbReference type="EC" id="2.3.1.1" evidence="13"/>
<comment type="catalytic activity">
    <reaction evidence="10 13">
        <text>L-glutamate + acetyl-CoA = N-acetyl-L-glutamate + CoA + H(+)</text>
        <dbReference type="Rhea" id="RHEA:24292"/>
        <dbReference type="ChEBI" id="CHEBI:15378"/>
        <dbReference type="ChEBI" id="CHEBI:29985"/>
        <dbReference type="ChEBI" id="CHEBI:44337"/>
        <dbReference type="ChEBI" id="CHEBI:57287"/>
        <dbReference type="ChEBI" id="CHEBI:57288"/>
        <dbReference type="EC" id="2.3.1.1"/>
    </reaction>
</comment>
<proteinExistence type="inferred from homology"/>
<keyword evidence="9 13" id="KW-0012">Acyltransferase</keyword>
<dbReference type="InterPro" id="IPR042195">
    <property type="entry name" value="ArgJ_beta_C"/>
</dbReference>
<evidence type="ECO:0000256" key="12">
    <source>
        <dbReference type="ARBA" id="ARBA00054976"/>
    </source>
</evidence>
<keyword evidence="7 13" id="KW-0068">Autocatalytic cleavage</keyword>
<feature type="chain" id="PRO_5023407169" description="Arginine biosynthesis bifunctional protein ArgJ alpha chain" evidence="13">
    <location>
        <begin position="1"/>
        <end position="195"/>
    </location>
</feature>
<keyword evidence="5 13" id="KW-0028">Amino-acid biosynthesis</keyword>
<organism evidence="14 15">
    <name type="scientific">Lentibacillus amyloliquefaciens</name>
    <dbReference type="NCBI Taxonomy" id="1472767"/>
    <lineage>
        <taxon>Bacteria</taxon>
        <taxon>Bacillati</taxon>
        <taxon>Bacillota</taxon>
        <taxon>Bacilli</taxon>
        <taxon>Bacillales</taxon>
        <taxon>Bacillaceae</taxon>
        <taxon>Lentibacillus</taxon>
    </lineage>
</organism>
<evidence type="ECO:0000256" key="4">
    <source>
        <dbReference type="ARBA" id="ARBA00022571"/>
    </source>
</evidence>
<dbReference type="AlphaFoldDB" id="A0A0U4F6N0"/>
<protein>
    <recommendedName>
        <fullName evidence="13">Arginine biosynthesis bifunctional protein ArgJ</fullName>
    </recommendedName>
    <domain>
        <recommendedName>
            <fullName evidence="13">Glutamate N-acetyltransferase</fullName>
            <ecNumber evidence="13">2.3.1.35</ecNumber>
        </recommendedName>
        <alternativeName>
            <fullName evidence="13">Ornithine acetyltransferase</fullName>
            <shortName evidence="13">OATase</shortName>
        </alternativeName>
        <alternativeName>
            <fullName evidence="13">Ornithine transacetylase</fullName>
        </alternativeName>
    </domain>
    <domain>
        <recommendedName>
            <fullName evidence="13">Amino-acid acetyltransferase</fullName>
            <ecNumber evidence="13">2.3.1.1</ecNumber>
        </recommendedName>
        <alternativeName>
            <fullName evidence="13">N-acetylglutamate synthase</fullName>
            <shortName evidence="13">AGSase</shortName>
        </alternativeName>
    </domain>
    <component>
        <recommendedName>
            <fullName evidence="13">Arginine biosynthesis bifunctional protein ArgJ alpha chain</fullName>
        </recommendedName>
    </component>
    <component>
        <recommendedName>
            <fullName evidence="13">Arginine biosynthesis bifunctional protein ArgJ beta chain</fullName>
        </recommendedName>
    </component>
</protein>
<dbReference type="Gene3D" id="3.60.70.12">
    <property type="entry name" value="L-amino peptidase D-ALA esterase/amidase"/>
    <property type="match status" value="1"/>
</dbReference>
<dbReference type="OrthoDB" id="9804242at2"/>
<dbReference type="FunFam" id="3.10.20.340:FF:000001">
    <property type="entry name" value="Arginine biosynthesis bifunctional protein ArgJ, chloroplastic"/>
    <property type="match status" value="1"/>
</dbReference>
<evidence type="ECO:0000256" key="11">
    <source>
        <dbReference type="ARBA" id="ARBA00049439"/>
    </source>
</evidence>
<comment type="similarity">
    <text evidence="2 13">Belongs to the ArgJ family.</text>
</comment>
<comment type="subunit">
    <text evidence="3 13">Heterotetramer of two alpha and two beta chains.</text>
</comment>
<feature type="binding site" evidence="13">
    <location>
        <position position="409"/>
    </location>
    <ligand>
        <name>substrate</name>
    </ligand>
</feature>
<evidence type="ECO:0000256" key="3">
    <source>
        <dbReference type="ARBA" id="ARBA00011475"/>
    </source>
</evidence>
<dbReference type="UniPathway" id="UPA00068">
    <property type="reaction ID" value="UER00106"/>
</dbReference>
<dbReference type="Gene3D" id="3.10.20.340">
    <property type="entry name" value="ArgJ beta chain, C-terminal domain"/>
    <property type="match status" value="1"/>
</dbReference>
<comment type="function">
    <text evidence="12 13">Catalyzes two activities which are involved in the cyclic version of arginine biosynthesis: the synthesis of N-acetylglutamate from glutamate and acetyl-CoA as the acetyl donor, and of ornithine by transacetylation between N(2)-acetylornithine and glutamate.</text>
</comment>
<feature type="binding site" evidence="13">
    <location>
        <position position="185"/>
    </location>
    <ligand>
        <name>substrate</name>
    </ligand>
</feature>
<accession>A0A0U4F6N0</accession>
<keyword evidence="6 13" id="KW-0808">Transferase</keyword>
<evidence type="ECO:0000256" key="7">
    <source>
        <dbReference type="ARBA" id="ARBA00022813"/>
    </source>
</evidence>
<feature type="chain" id="PRO_5023407170" description="Arginine biosynthesis bifunctional protein ArgJ beta chain" evidence="13">
    <location>
        <begin position="196"/>
        <end position="409"/>
    </location>
</feature>
<dbReference type="InterPro" id="IPR002813">
    <property type="entry name" value="Arg_biosynth_ArgJ"/>
</dbReference>
<dbReference type="GO" id="GO:0006592">
    <property type="term" value="P:ornithine biosynthetic process"/>
    <property type="evidence" value="ECO:0007669"/>
    <property type="project" value="TreeGrafter"/>
</dbReference>
<dbReference type="GO" id="GO:0005737">
    <property type="term" value="C:cytoplasm"/>
    <property type="evidence" value="ECO:0007669"/>
    <property type="project" value="UniProtKB-SubCell"/>
</dbReference>
<dbReference type="KEGG" id="lao:AOX59_07410"/>
<feature type="binding site" evidence="13">
    <location>
        <position position="196"/>
    </location>
    <ligand>
        <name>substrate</name>
    </ligand>
</feature>
<keyword evidence="4 13" id="KW-0055">Arginine biosynthesis</keyword>
<feature type="binding site" evidence="13">
    <location>
        <position position="159"/>
    </location>
    <ligand>
        <name>substrate</name>
    </ligand>
</feature>
<evidence type="ECO:0000313" key="14">
    <source>
        <dbReference type="EMBL" id="ALX48451.1"/>
    </source>
</evidence>
<evidence type="ECO:0000256" key="2">
    <source>
        <dbReference type="ARBA" id="ARBA00006774"/>
    </source>
</evidence>
<evidence type="ECO:0000256" key="8">
    <source>
        <dbReference type="ARBA" id="ARBA00023268"/>
    </source>
</evidence>
<keyword evidence="13" id="KW-0963">Cytoplasm</keyword>
<dbReference type="GO" id="GO:0006526">
    <property type="term" value="P:L-arginine biosynthetic process"/>
    <property type="evidence" value="ECO:0007669"/>
    <property type="project" value="UniProtKB-UniRule"/>
</dbReference>
<keyword evidence="8 13" id="KW-0511">Multifunctional enzyme</keyword>
<dbReference type="Pfam" id="PF01960">
    <property type="entry name" value="ArgJ"/>
    <property type="match status" value="1"/>
</dbReference>
<dbReference type="PANTHER" id="PTHR23100">
    <property type="entry name" value="ARGININE BIOSYNTHESIS BIFUNCTIONAL PROTEIN ARGJ"/>
    <property type="match status" value="1"/>
</dbReference>
<dbReference type="EMBL" id="CP013862">
    <property type="protein sequence ID" value="ALX48451.1"/>
    <property type="molecule type" value="Genomic_DNA"/>
</dbReference>
<dbReference type="NCBIfam" id="NF003802">
    <property type="entry name" value="PRK05388.1"/>
    <property type="match status" value="1"/>
</dbReference>
<dbReference type="NCBIfam" id="TIGR00120">
    <property type="entry name" value="ArgJ"/>
    <property type="match status" value="1"/>
</dbReference>
<gene>
    <name evidence="13" type="primary">argJ</name>
    <name evidence="14" type="ORF">AOX59_07410</name>
</gene>